<name>A0A427XWS1_9TREE</name>
<sequence>MTVFSPLSPSITPPSHSDDVRVADSEPCLAQADNSKLQHSVEFHERVARFNIQSARLAALEERMDAMDAHLASQLAHSQQVADIDMARLRRQQASISEQLHTVLALGTRNPMALSADERAYLGRLFSQVGQPGHVVFNPTAGPTVHPPPSSGAGPW</sequence>
<gene>
    <name evidence="2" type="ORF">EHS24_006957</name>
</gene>
<keyword evidence="3" id="KW-1185">Reference proteome</keyword>
<dbReference type="EMBL" id="RSCE01000004">
    <property type="protein sequence ID" value="RSH83282.1"/>
    <property type="molecule type" value="Genomic_DNA"/>
</dbReference>
<dbReference type="RefSeq" id="XP_028477234.1">
    <property type="nucleotide sequence ID" value="XM_028622342.1"/>
</dbReference>
<dbReference type="GeneID" id="39591500"/>
<evidence type="ECO:0000256" key="1">
    <source>
        <dbReference type="SAM" id="MobiDB-lite"/>
    </source>
</evidence>
<accession>A0A427XWS1</accession>
<dbReference type="Proteomes" id="UP000279236">
    <property type="component" value="Unassembled WGS sequence"/>
</dbReference>
<comment type="caution">
    <text evidence="2">The sequence shown here is derived from an EMBL/GenBank/DDBJ whole genome shotgun (WGS) entry which is preliminary data.</text>
</comment>
<feature type="compositionally biased region" description="Polar residues" evidence="1">
    <location>
        <begin position="1"/>
        <end position="15"/>
    </location>
</feature>
<organism evidence="2 3">
    <name type="scientific">Apiotrichum porosum</name>
    <dbReference type="NCBI Taxonomy" id="105984"/>
    <lineage>
        <taxon>Eukaryota</taxon>
        <taxon>Fungi</taxon>
        <taxon>Dikarya</taxon>
        <taxon>Basidiomycota</taxon>
        <taxon>Agaricomycotina</taxon>
        <taxon>Tremellomycetes</taxon>
        <taxon>Trichosporonales</taxon>
        <taxon>Trichosporonaceae</taxon>
        <taxon>Apiotrichum</taxon>
    </lineage>
</organism>
<proteinExistence type="predicted"/>
<protein>
    <submittedName>
        <fullName evidence="2">Uncharacterized protein</fullName>
    </submittedName>
</protein>
<reference evidence="2 3" key="1">
    <citation type="submission" date="2018-11" db="EMBL/GenBank/DDBJ databases">
        <title>Genome sequence of Apiotrichum porosum DSM 27194.</title>
        <authorList>
            <person name="Aliyu H."/>
            <person name="Gorte O."/>
            <person name="Ochsenreither K."/>
        </authorList>
    </citation>
    <scope>NUCLEOTIDE SEQUENCE [LARGE SCALE GENOMIC DNA]</scope>
    <source>
        <strain evidence="2 3">DSM 27194</strain>
    </source>
</reference>
<evidence type="ECO:0000313" key="2">
    <source>
        <dbReference type="EMBL" id="RSH83282.1"/>
    </source>
</evidence>
<evidence type="ECO:0000313" key="3">
    <source>
        <dbReference type="Proteomes" id="UP000279236"/>
    </source>
</evidence>
<dbReference type="AlphaFoldDB" id="A0A427XWS1"/>
<feature type="region of interest" description="Disordered" evidence="1">
    <location>
        <begin position="1"/>
        <end position="21"/>
    </location>
</feature>